<name>A0A3E0W526_9MICO</name>
<dbReference type="InterPro" id="IPR001405">
    <property type="entry name" value="UPF0758"/>
</dbReference>
<proteinExistence type="predicted"/>
<dbReference type="SUPFAM" id="SSF47781">
    <property type="entry name" value="RuvA domain 2-like"/>
    <property type="match status" value="1"/>
</dbReference>
<dbReference type="Pfam" id="PF20582">
    <property type="entry name" value="UPF0758_N"/>
    <property type="match status" value="1"/>
</dbReference>
<organism evidence="2 3">
    <name type="scientific">Subtercola boreus</name>
    <dbReference type="NCBI Taxonomy" id="120213"/>
    <lineage>
        <taxon>Bacteria</taxon>
        <taxon>Bacillati</taxon>
        <taxon>Actinomycetota</taxon>
        <taxon>Actinomycetes</taxon>
        <taxon>Micrococcales</taxon>
        <taxon>Microbacteriaceae</taxon>
        <taxon>Subtercola</taxon>
    </lineage>
</organism>
<reference evidence="2 3" key="1">
    <citation type="submission" date="2017-04" db="EMBL/GenBank/DDBJ databases">
        <title>Comparative genome analysis of Subtercola boreus.</title>
        <authorList>
            <person name="Cho Y.-J."/>
            <person name="Cho A."/>
            <person name="Kim O.-S."/>
            <person name="Lee J.-I."/>
        </authorList>
    </citation>
    <scope>NUCLEOTIDE SEQUENCE [LARGE SCALE GENOMIC DNA]</scope>
    <source>
        <strain evidence="2 3">P27444</strain>
    </source>
</reference>
<dbReference type="PANTHER" id="PTHR30471:SF3">
    <property type="entry name" value="UPF0758 PROTEIN YEES-RELATED"/>
    <property type="match status" value="1"/>
</dbReference>
<gene>
    <name evidence="2" type="ORF">B7R21_01695</name>
</gene>
<dbReference type="Proteomes" id="UP000256709">
    <property type="component" value="Unassembled WGS sequence"/>
</dbReference>
<comment type="caution">
    <text evidence="2">The sequence shown here is derived from an EMBL/GenBank/DDBJ whole genome shotgun (WGS) entry which is preliminary data.</text>
</comment>
<accession>A0A3E0W526</accession>
<dbReference type="InterPro" id="IPR010994">
    <property type="entry name" value="RuvA_2-like"/>
</dbReference>
<evidence type="ECO:0000313" key="3">
    <source>
        <dbReference type="Proteomes" id="UP000256709"/>
    </source>
</evidence>
<dbReference type="PANTHER" id="PTHR30471">
    <property type="entry name" value="DNA REPAIR PROTEIN RADC"/>
    <property type="match status" value="1"/>
</dbReference>
<dbReference type="AlphaFoldDB" id="A0A3E0W526"/>
<dbReference type="EMBL" id="NBXA01000002">
    <property type="protein sequence ID" value="RFA16849.1"/>
    <property type="molecule type" value="Genomic_DNA"/>
</dbReference>
<protein>
    <recommendedName>
        <fullName evidence="1">UPF0758 domain-containing protein</fullName>
    </recommendedName>
</protein>
<sequence>MGPGGLSDAELVALVLGSGMPGVNVLDSAGSLLRQTGGVTELMSMTVSELRSLAGVGVATAGRIVAVAELWRRANDPPPGDVLETPQHVVRAVRAFLAAERAGPVNGGAAPALVVVVADSELRLRQVVPLVGALVPVSAPASASAPMTMHALVAATLHEVLYRGGSAFALALVPGEHPEPTDELRAIRDVLKLASTTVGLRCLSTVVVAEDDWAPLA</sequence>
<evidence type="ECO:0000313" key="2">
    <source>
        <dbReference type="EMBL" id="RFA16849.1"/>
    </source>
</evidence>
<dbReference type="InterPro" id="IPR046778">
    <property type="entry name" value="UPF0758_N"/>
</dbReference>
<feature type="domain" description="UPF0758" evidence="1">
    <location>
        <begin position="2"/>
        <end position="61"/>
    </location>
</feature>
<evidence type="ECO:0000259" key="1">
    <source>
        <dbReference type="Pfam" id="PF20582"/>
    </source>
</evidence>